<proteinExistence type="inferred from homology"/>
<dbReference type="InterPro" id="IPR016024">
    <property type="entry name" value="ARM-type_fold"/>
</dbReference>
<dbReference type="InterPro" id="IPR011989">
    <property type="entry name" value="ARM-like"/>
</dbReference>
<dbReference type="Gene3D" id="1.25.10.10">
    <property type="entry name" value="Leucine-rich Repeat Variant"/>
    <property type="match status" value="1"/>
</dbReference>
<name>R0HWH9_9BRAS</name>
<accession>R0HWH9</accession>
<dbReference type="STRING" id="81985.R0HWH9"/>
<protein>
    <recommendedName>
        <fullName evidence="4">Cell differentiation protein rcd1</fullName>
    </recommendedName>
</protein>
<organism evidence="2 3">
    <name type="scientific">Capsella rubella</name>
    <dbReference type="NCBI Taxonomy" id="81985"/>
    <lineage>
        <taxon>Eukaryota</taxon>
        <taxon>Viridiplantae</taxon>
        <taxon>Streptophyta</taxon>
        <taxon>Embryophyta</taxon>
        <taxon>Tracheophyta</taxon>
        <taxon>Spermatophyta</taxon>
        <taxon>Magnoliopsida</taxon>
        <taxon>eudicotyledons</taxon>
        <taxon>Gunneridae</taxon>
        <taxon>Pentapetalae</taxon>
        <taxon>rosids</taxon>
        <taxon>malvids</taxon>
        <taxon>Brassicales</taxon>
        <taxon>Brassicaceae</taxon>
        <taxon>Camelineae</taxon>
        <taxon>Capsella</taxon>
    </lineage>
</organism>
<reference evidence="3" key="1">
    <citation type="journal article" date="2013" name="Nat. Genet.">
        <title>The Capsella rubella genome and the genomic consequences of rapid mating system evolution.</title>
        <authorList>
            <person name="Slotte T."/>
            <person name="Hazzouri K.M."/>
            <person name="Agren J.A."/>
            <person name="Koenig D."/>
            <person name="Maumus F."/>
            <person name="Guo Y.L."/>
            <person name="Steige K."/>
            <person name="Platts A.E."/>
            <person name="Escobar J.S."/>
            <person name="Newman L.K."/>
            <person name="Wang W."/>
            <person name="Mandakova T."/>
            <person name="Vello E."/>
            <person name="Smith L.M."/>
            <person name="Henz S.R."/>
            <person name="Steffen J."/>
            <person name="Takuno S."/>
            <person name="Brandvain Y."/>
            <person name="Coop G."/>
            <person name="Andolfatto P."/>
            <person name="Hu T.T."/>
            <person name="Blanchette M."/>
            <person name="Clark R.M."/>
            <person name="Quesneville H."/>
            <person name="Nordborg M."/>
            <person name="Gaut B.S."/>
            <person name="Lysak M.A."/>
            <person name="Jenkins J."/>
            <person name="Grimwood J."/>
            <person name="Chapman J."/>
            <person name="Prochnik S."/>
            <person name="Shu S."/>
            <person name="Rokhsar D."/>
            <person name="Schmutz J."/>
            <person name="Weigel D."/>
            <person name="Wright S.I."/>
        </authorList>
    </citation>
    <scope>NUCLEOTIDE SEQUENCE [LARGE SCALE GENOMIC DNA]</scope>
    <source>
        <strain evidence="3">cv. Monte Gargano</strain>
    </source>
</reference>
<sequence length="336" mass="37999">MLNLPDSLYEDYSKLKLTSPSSSYASSSSAPPPLPALTIIPQPTIMMIFQWISDLHKPNTFESYFALHNLAHHRNNFEFLPCLLWESHATAFIMLQDVIAVYRHIVGHISSLPFPPPQLNPLRAYNVLLLFQSIAYHPETRGRFIKAKMPNYLFPLIDVGVTERPYERIRLAALGVIAHMLKASQDGVAVRYLMDSSAVGHLVKTVEFGSTDSKTVAAFILHKIMSSAEGLQYCCVLADRFFVINDLLKKLLNYLGTMVRPSPALLNLVVGCYSKLSQKSRARDGLRRYTPGLLFDGTFARLIAEDPVTENYWRQLVQNLDNISNDVPERLFSLKR</sequence>
<evidence type="ECO:0008006" key="4">
    <source>
        <dbReference type="Google" id="ProtNLM"/>
    </source>
</evidence>
<dbReference type="eggNOG" id="KOG3036">
    <property type="taxonomic scope" value="Eukaryota"/>
</dbReference>
<comment type="similarity">
    <text evidence="1">Belongs to the CNOT9 family.</text>
</comment>
<dbReference type="OrthoDB" id="1065000at2759"/>
<dbReference type="AlphaFoldDB" id="R0HWH9"/>
<evidence type="ECO:0000313" key="2">
    <source>
        <dbReference type="EMBL" id="EOA28413.1"/>
    </source>
</evidence>
<keyword evidence="3" id="KW-1185">Reference proteome</keyword>
<gene>
    <name evidence="2" type="ORF">CARUB_v10024619mg</name>
</gene>
<dbReference type="GO" id="GO:0030014">
    <property type="term" value="C:CCR4-NOT complex"/>
    <property type="evidence" value="ECO:0007669"/>
    <property type="project" value="InterPro"/>
</dbReference>
<dbReference type="KEGG" id="crb:17890438"/>
<evidence type="ECO:0000313" key="3">
    <source>
        <dbReference type="Proteomes" id="UP000029121"/>
    </source>
</evidence>
<dbReference type="InterPro" id="IPR007216">
    <property type="entry name" value="CNOT9"/>
</dbReference>
<dbReference type="Proteomes" id="UP000029121">
    <property type="component" value="Unassembled WGS sequence"/>
</dbReference>
<dbReference type="EMBL" id="KB870808">
    <property type="protein sequence ID" value="EOA28413.1"/>
    <property type="molecule type" value="Genomic_DNA"/>
</dbReference>
<dbReference type="SUPFAM" id="SSF48371">
    <property type="entry name" value="ARM repeat"/>
    <property type="match status" value="1"/>
</dbReference>
<dbReference type="Pfam" id="PF04078">
    <property type="entry name" value="Rcd1"/>
    <property type="match status" value="1"/>
</dbReference>
<dbReference type="PANTHER" id="PTHR12262">
    <property type="entry name" value="CCR4-NOT TRANSCRIPTION COMPLEX SUBUNIT 9"/>
    <property type="match status" value="1"/>
</dbReference>
<evidence type="ECO:0000256" key="1">
    <source>
        <dbReference type="ARBA" id="ARBA00006385"/>
    </source>
</evidence>
<dbReference type="GO" id="GO:0006402">
    <property type="term" value="P:mRNA catabolic process"/>
    <property type="evidence" value="ECO:0007669"/>
    <property type="project" value="InterPro"/>
</dbReference>